<evidence type="ECO:0000313" key="4">
    <source>
        <dbReference type="Proteomes" id="UP001152872"/>
    </source>
</evidence>
<dbReference type="RefSeq" id="WP_009627257.1">
    <property type="nucleotide sequence ID" value="NZ_VBTY01000084.1"/>
</dbReference>
<keyword evidence="1" id="KW-0597">Phosphoprotein</keyword>
<name>A0A9X4MCC5_9CYAN</name>
<feature type="modified residue" description="Phosphohistidine" evidence="1">
    <location>
        <position position="90"/>
    </location>
</feature>
<dbReference type="PROSITE" id="PS50894">
    <property type="entry name" value="HPT"/>
    <property type="match status" value="1"/>
</dbReference>
<dbReference type="Gene3D" id="1.20.120.160">
    <property type="entry name" value="HPT domain"/>
    <property type="match status" value="1"/>
</dbReference>
<evidence type="ECO:0000256" key="1">
    <source>
        <dbReference type="PROSITE-ProRule" id="PRU00110"/>
    </source>
</evidence>
<sequence length="151" mass="16813">MVENIQDNAIAPIPDFGHNYSDFDPEFYSDFIETQTLDIDIFQDLRAAIGEDLEFSDLLTIYLNSAENLIDNIQSAFVNQKASQLAIDSHSLKSTSASIGAIRLSHICKYLEKFGKTGQIPNSTEILKLLSSEYNAMVIAVKVAIIEFMAE</sequence>
<dbReference type="GO" id="GO:0000160">
    <property type="term" value="P:phosphorelay signal transduction system"/>
    <property type="evidence" value="ECO:0007669"/>
    <property type="project" value="InterPro"/>
</dbReference>
<reference evidence="3" key="1">
    <citation type="submission" date="2019-05" db="EMBL/GenBank/DDBJ databases">
        <title>Whole genome sequencing of Pseudanabaena catenata USMAC16.</title>
        <authorList>
            <person name="Khan Z."/>
            <person name="Omar W.M."/>
            <person name="Convey P."/>
            <person name="Merican F."/>
            <person name="Najimudin N."/>
        </authorList>
    </citation>
    <scope>NUCLEOTIDE SEQUENCE</scope>
    <source>
        <strain evidence="3">USMAC16</strain>
    </source>
</reference>
<dbReference type="InterPro" id="IPR008207">
    <property type="entry name" value="Sig_transdc_His_kin_Hpt_dom"/>
</dbReference>
<evidence type="ECO:0000259" key="2">
    <source>
        <dbReference type="PROSITE" id="PS50894"/>
    </source>
</evidence>
<feature type="domain" description="HPt" evidence="2">
    <location>
        <begin position="51"/>
        <end position="144"/>
    </location>
</feature>
<dbReference type="SUPFAM" id="SSF47226">
    <property type="entry name" value="Histidine-containing phosphotransfer domain, HPT domain"/>
    <property type="match status" value="1"/>
</dbReference>
<gene>
    <name evidence="3" type="ORF">FEV09_11305</name>
</gene>
<proteinExistence type="predicted"/>
<evidence type="ECO:0000313" key="3">
    <source>
        <dbReference type="EMBL" id="MDG3495146.1"/>
    </source>
</evidence>
<dbReference type="AlphaFoldDB" id="A0A9X4MCC5"/>
<keyword evidence="4" id="KW-1185">Reference proteome</keyword>
<organism evidence="3 4">
    <name type="scientific">Pseudanabaena catenata USMAC16</name>
    <dbReference type="NCBI Taxonomy" id="1855837"/>
    <lineage>
        <taxon>Bacteria</taxon>
        <taxon>Bacillati</taxon>
        <taxon>Cyanobacteriota</taxon>
        <taxon>Cyanophyceae</taxon>
        <taxon>Pseudanabaenales</taxon>
        <taxon>Pseudanabaenaceae</taxon>
        <taxon>Pseudanabaena</taxon>
    </lineage>
</organism>
<accession>A0A9X4MCC5</accession>
<protein>
    <submittedName>
        <fullName evidence="3">Hpt domain-containing protein</fullName>
    </submittedName>
</protein>
<dbReference type="Pfam" id="PF01627">
    <property type="entry name" value="Hpt"/>
    <property type="match status" value="1"/>
</dbReference>
<dbReference type="Proteomes" id="UP001152872">
    <property type="component" value="Unassembled WGS sequence"/>
</dbReference>
<comment type="caution">
    <text evidence="3">The sequence shown here is derived from an EMBL/GenBank/DDBJ whole genome shotgun (WGS) entry which is preliminary data.</text>
</comment>
<dbReference type="InterPro" id="IPR036641">
    <property type="entry name" value="HPT_dom_sf"/>
</dbReference>
<dbReference type="EMBL" id="VBTY01000084">
    <property type="protein sequence ID" value="MDG3495146.1"/>
    <property type="molecule type" value="Genomic_DNA"/>
</dbReference>